<accession>A0A8I1AGG7</accession>
<gene>
    <name evidence="1" type="ORF">I9054_000915</name>
</gene>
<reference evidence="1" key="1">
    <citation type="submission" date="2022-02" db="EMBL/GenBank/DDBJ databases">
        <title>Characterization of Tn125 harboring carbapenem-resistant Acinetobacter bereziniae clinical isolates.</title>
        <authorList>
            <person name="Wong N.-K."/>
            <person name="Pan Q."/>
        </authorList>
    </citation>
    <scope>NUCLEOTIDE SEQUENCE</scope>
    <source>
        <strain evidence="1">GD03393</strain>
    </source>
</reference>
<name>A0A8I1AGG7_ACIBZ</name>
<protein>
    <submittedName>
        <fullName evidence="1">VanW family protein</fullName>
    </submittedName>
</protein>
<dbReference type="PANTHER" id="PTHR35788:SF1">
    <property type="entry name" value="EXPORTED PROTEIN"/>
    <property type="match status" value="1"/>
</dbReference>
<dbReference type="PANTHER" id="PTHR35788">
    <property type="entry name" value="EXPORTED PROTEIN-RELATED"/>
    <property type="match status" value="1"/>
</dbReference>
<evidence type="ECO:0000313" key="2">
    <source>
        <dbReference type="Proteomes" id="UP000644140"/>
    </source>
</evidence>
<dbReference type="InterPro" id="IPR007391">
    <property type="entry name" value="Vancomycin_resist_VanW"/>
</dbReference>
<dbReference type="InterPro" id="IPR052913">
    <property type="entry name" value="Glycopeptide_resist_protein"/>
</dbReference>
<proteinExistence type="predicted"/>
<dbReference type="EMBL" id="CP092085">
    <property type="protein sequence ID" value="UUN98072.1"/>
    <property type="molecule type" value="Genomic_DNA"/>
</dbReference>
<dbReference type="AlphaFoldDB" id="A0A8I1AGG7"/>
<dbReference type="Proteomes" id="UP000644140">
    <property type="component" value="Chromosome"/>
</dbReference>
<evidence type="ECO:0000313" key="1">
    <source>
        <dbReference type="EMBL" id="UUN98072.1"/>
    </source>
</evidence>
<dbReference type="Pfam" id="PF04294">
    <property type="entry name" value="VanW"/>
    <property type="match status" value="1"/>
</dbReference>
<dbReference type="RefSeq" id="WP_004826070.1">
    <property type="nucleotide sequence ID" value="NZ_BKMA01000004.1"/>
</dbReference>
<organism evidence="1 2">
    <name type="scientific">Acinetobacter bereziniae</name>
    <name type="common">Acinetobacter genomosp. 10</name>
    <dbReference type="NCBI Taxonomy" id="106648"/>
    <lineage>
        <taxon>Bacteria</taxon>
        <taxon>Pseudomonadati</taxon>
        <taxon>Pseudomonadota</taxon>
        <taxon>Gammaproteobacteria</taxon>
        <taxon>Moraxellales</taxon>
        <taxon>Moraxellaceae</taxon>
        <taxon>Acinetobacter</taxon>
    </lineage>
</organism>
<sequence length="239" mass="27743">MKKYLPKSWKLRYQQLRRYSREHLFSSANFALTQQNLWLSEYQISTSQEIKSNAYFANKIHNIDLAIQTLNGVIIQPQQIFSFWHLVKAPTLKNGYKAGRNLVNGIISEDLGGGICQISSSLYISALKAGLVIVERHSHSIDIYQEHERFTPLGSDATVVYGYKDLQFQNNLNIPLQIQVLRQHNQLITHLVSLDAIQEYTLNFTIEEFQTHRVAHTFQNQKHIVQSIYLLNSHMDDER</sequence>